<accession>A0A6P0HMH6</accession>
<dbReference type="Proteomes" id="UP000468687">
    <property type="component" value="Unassembled WGS sequence"/>
</dbReference>
<dbReference type="EMBL" id="JAAGXA010000010">
    <property type="protein sequence ID" value="NEN79490.1"/>
    <property type="molecule type" value="Genomic_DNA"/>
</dbReference>
<evidence type="ECO:0000313" key="2">
    <source>
        <dbReference type="EMBL" id="NEN79490.1"/>
    </source>
</evidence>
<name>A0A6P0HMH6_9ACTN</name>
<feature type="domain" description="DUF4032" evidence="1">
    <location>
        <begin position="233"/>
        <end position="394"/>
    </location>
</feature>
<dbReference type="RefSeq" id="WP_163773044.1">
    <property type="nucleotide sequence ID" value="NZ_JAAGXA010000010.1"/>
</dbReference>
<dbReference type="AlphaFoldDB" id="A0A6P0HMH6"/>
<comment type="caution">
    <text evidence="2">The sequence shown here is derived from an EMBL/GenBank/DDBJ whole genome shotgun (WGS) entry which is preliminary data.</text>
</comment>
<reference evidence="2 3" key="1">
    <citation type="journal article" date="2014" name="Int. J. Syst. Evol. Microbiol.">
        <title>Nocardioides zeae sp. nov., isolated from the stem of Zea mays.</title>
        <authorList>
            <person name="Glaeser S.P."/>
            <person name="McInroy J.A."/>
            <person name="Busse H.J."/>
            <person name="Kampfer P."/>
        </authorList>
    </citation>
    <scope>NUCLEOTIDE SEQUENCE [LARGE SCALE GENOMIC DNA]</scope>
    <source>
        <strain evidence="2 3">JCM 30728</strain>
    </source>
</reference>
<sequence length="419" mass="46753">MALRIVASRPDPALLALPWATPLEEWTEHVVPLPRGLSRHVVRIVQLPSTRGPGPIVAVKETVEQMAFREHRTLRDLQRAGLPAVVPQGVVTGRTTPDGEELPAALLTEHLRFSLPYRSLFARGSGTDYVPSLVDALVVLLARLHLADFYWGDVSLSNVLFRRAAGGFAAYLVDAETGEWRNPLSDNLRAYDVEVGCQNVFAELLDLQAAGSLAADVDIHGVVRMVQERYDALWAELTSTEEFSTDEMWRIERRIDRLNDLGFDVEELDIVTDYDGDRVQIQPRVVEAGHHCRELRALTGLNVEDAQARRLLNDIAAFTAHHGLGGADRSLVAHRWLTEVYEPLSAMIPPDSRGKREPAEVFHEVLEHRWYLSEQAGHEVDIFLAARDYVDHVLTRLEEEAVTPDVGTAIGSIEDASRP</sequence>
<dbReference type="Pfam" id="PF13224">
    <property type="entry name" value="DUF4032"/>
    <property type="match status" value="1"/>
</dbReference>
<gene>
    <name evidence="2" type="ORF">G3T38_14505</name>
</gene>
<proteinExistence type="predicted"/>
<dbReference type="SUPFAM" id="SSF56112">
    <property type="entry name" value="Protein kinase-like (PK-like)"/>
    <property type="match status" value="1"/>
</dbReference>
<organism evidence="2 3">
    <name type="scientific">Nocardioides zeae</name>
    <dbReference type="NCBI Taxonomy" id="1457234"/>
    <lineage>
        <taxon>Bacteria</taxon>
        <taxon>Bacillati</taxon>
        <taxon>Actinomycetota</taxon>
        <taxon>Actinomycetes</taxon>
        <taxon>Propionibacteriales</taxon>
        <taxon>Nocardioidaceae</taxon>
        <taxon>Nocardioides</taxon>
    </lineage>
</organism>
<dbReference type="InterPro" id="IPR025111">
    <property type="entry name" value="DUF4032"/>
</dbReference>
<evidence type="ECO:0000313" key="3">
    <source>
        <dbReference type="Proteomes" id="UP000468687"/>
    </source>
</evidence>
<dbReference type="InterPro" id="IPR011009">
    <property type="entry name" value="Kinase-like_dom_sf"/>
</dbReference>
<dbReference type="Pfam" id="PF06293">
    <property type="entry name" value="Kdo"/>
    <property type="match status" value="1"/>
</dbReference>
<evidence type="ECO:0000259" key="1">
    <source>
        <dbReference type="Pfam" id="PF13224"/>
    </source>
</evidence>
<keyword evidence="3" id="KW-1185">Reference proteome</keyword>
<protein>
    <submittedName>
        <fullName evidence="2">DUF4032 domain-containing protein</fullName>
    </submittedName>
</protein>